<evidence type="ECO:0000313" key="2">
    <source>
        <dbReference type="Proteomes" id="UP000070394"/>
    </source>
</evidence>
<dbReference type="InterPro" id="IPR013321">
    <property type="entry name" value="Arc_rbn_hlx_hlx"/>
</dbReference>
<dbReference type="PATRIC" id="fig|467210.3.peg.2650"/>
<accession>A0A133ZCH7</accession>
<comment type="caution">
    <text evidence="1">The sequence shown here is derived from an EMBL/GenBank/DDBJ whole genome shotgun (WGS) entry which is preliminary data.</text>
</comment>
<protein>
    <recommendedName>
        <fullName evidence="3">Toxin-antitoxin system, antitoxin component, ribbon-helix-helix domain protein</fullName>
    </recommendedName>
</protein>
<dbReference type="OrthoDB" id="9804867at2"/>
<name>A0A133ZCH7_9FIRM</name>
<dbReference type="GO" id="GO:0006355">
    <property type="term" value="P:regulation of DNA-templated transcription"/>
    <property type="evidence" value="ECO:0007669"/>
    <property type="project" value="InterPro"/>
</dbReference>
<dbReference type="RefSeq" id="WP_060932207.1">
    <property type="nucleotide sequence ID" value="NZ_KQ959848.1"/>
</dbReference>
<proteinExistence type="predicted"/>
<dbReference type="AlphaFoldDB" id="A0A133ZCH7"/>
<dbReference type="Proteomes" id="UP000070394">
    <property type="component" value="Unassembled WGS sequence"/>
</dbReference>
<dbReference type="EMBL" id="LSDA01000141">
    <property type="protein sequence ID" value="KXB53146.1"/>
    <property type="molecule type" value="Genomic_DNA"/>
</dbReference>
<dbReference type="STRING" id="467210.HMPREF1866_02674"/>
<evidence type="ECO:0000313" key="1">
    <source>
        <dbReference type="EMBL" id="KXB53146.1"/>
    </source>
</evidence>
<keyword evidence="2" id="KW-1185">Reference proteome</keyword>
<organism evidence="1 2">
    <name type="scientific">Lachnoanaerobaculum saburreum</name>
    <dbReference type="NCBI Taxonomy" id="467210"/>
    <lineage>
        <taxon>Bacteria</taxon>
        <taxon>Bacillati</taxon>
        <taxon>Bacillota</taxon>
        <taxon>Clostridia</taxon>
        <taxon>Lachnospirales</taxon>
        <taxon>Lachnospiraceae</taxon>
        <taxon>Lachnoanaerobaculum</taxon>
    </lineage>
</organism>
<sequence length="97" mass="11551">MKTISIRLEDSIYEELGNMLDEMGQTKQTFYETFTRTALRERSIPFIIKAPLADQSNNNRKIEAFERLEAIRRENKKEIDFNKEREEAMNEKYGIVD</sequence>
<reference evidence="2" key="1">
    <citation type="submission" date="2016-01" db="EMBL/GenBank/DDBJ databases">
        <authorList>
            <person name="Mitreva M."/>
            <person name="Pepin K.H."/>
            <person name="Mihindukulasuriya K.A."/>
            <person name="Fulton R."/>
            <person name="Fronick C."/>
            <person name="O'Laughlin M."/>
            <person name="Miner T."/>
            <person name="Herter B."/>
            <person name="Rosa B.A."/>
            <person name="Cordes M."/>
            <person name="Tomlinson C."/>
            <person name="Wollam A."/>
            <person name="Palsikar V.B."/>
            <person name="Mardis E.R."/>
            <person name="Wilson R.K."/>
        </authorList>
    </citation>
    <scope>NUCLEOTIDE SEQUENCE [LARGE SCALE GENOMIC DNA]</scope>
    <source>
        <strain evidence="2">DNF00896</strain>
    </source>
</reference>
<dbReference type="Gene3D" id="1.10.1220.10">
    <property type="entry name" value="Met repressor-like"/>
    <property type="match status" value="1"/>
</dbReference>
<gene>
    <name evidence="1" type="ORF">HMPREF1866_02674</name>
</gene>
<evidence type="ECO:0008006" key="3">
    <source>
        <dbReference type="Google" id="ProtNLM"/>
    </source>
</evidence>